<sequence>MPMQNSKATQTEPMRKDAGIPDVGPLAARVKKKNQGWTRAGGIPDHGEPTYTARQLMKGKFPERVLPEQSLPQQVSPGTASQLVQDDGHILPDPERIAETFPVPRSRAGYDLVYAVTTAGEVWWYRPDARMKKLLNEVQMAEFAAFYPSWATTAAAAAAAAAAVAGNRSSGGDIPWPVPTAPEVNTGSRADSELALIKEVVYEQIGYAPLETGLEPITPVPPTTSSLVDSMKLSDGCEIKGKYLCVDALILMALVSDVNHGTCKHPRKNNPDAMKHFSRWLLPALSWKKIICTQKSAEECFRRLEYYGTWRERLRAFLMFGLTWCRRYRKDWTIFEFQKYSEVEIPDAVQFPIGIVKDGDYPKGMKPGEQAAIIDMVQRLRQHTDAHISHEGSMALALGWACGTTTLTGSPALFFVTINELGLIWMATQLIKPRLMGYEWVEEDGCVYPEVKGDQPVEVKSLSEKWYKVYVLDDENAVEDEGDEEGGEKSETVAESSSTAAGDILNME</sequence>
<evidence type="ECO:0000313" key="2">
    <source>
        <dbReference type="EMBL" id="KAK0711840.1"/>
    </source>
</evidence>
<organism evidence="2 3">
    <name type="scientific">Lasiosphaeris hirsuta</name>
    <dbReference type="NCBI Taxonomy" id="260670"/>
    <lineage>
        <taxon>Eukaryota</taxon>
        <taxon>Fungi</taxon>
        <taxon>Dikarya</taxon>
        <taxon>Ascomycota</taxon>
        <taxon>Pezizomycotina</taxon>
        <taxon>Sordariomycetes</taxon>
        <taxon>Sordariomycetidae</taxon>
        <taxon>Sordariales</taxon>
        <taxon>Lasiosphaeriaceae</taxon>
        <taxon>Lasiosphaeris</taxon>
    </lineage>
</organism>
<keyword evidence="3" id="KW-1185">Reference proteome</keyword>
<gene>
    <name evidence="2" type="ORF">B0H67DRAFT_669456</name>
</gene>
<protein>
    <submittedName>
        <fullName evidence="2">Uncharacterized protein</fullName>
    </submittedName>
</protein>
<dbReference type="AlphaFoldDB" id="A0AA40A9N3"/>
<comment type="caution">
    <text evidence="2">The sequence shown here is derived from an EMBL/GenBank/DDBJ whole genome shotgun (WGS) entry which is preliminary data.</text>
</comment>
<reference evidence="2" key="1">
    <citation type="submission" date="2023-06" db="EMBL/GenBank/DDBJ databases">
        <title>Genome-scale phylogeny and comparative genomics of the fungal order Sordariales.</title>
        <authorList>
            <consortium name="Lawrence Berkeley National Laboratory"/>
            <person name="Hensen N."/>
            <person name="Bonometti L."/>
            <person name="Westerberg I."/>
            <person name="Brannstrom I.O."/>
            <person name="Guillou S."/>
            <person name="Cros-Aarteil S."/>
            <person name="Calhoun S."/>
            <person name="Haridas S."/>
            <person name="Kuo A."/>
            <person name="Mondo S."/>
            <person name="Pangilinan J."/>
            <person name="Riley R."/>
            <person name="Labutti K."/>
            <person name="Andreopoulos B."/>
            <person name="Lipzen A."/>
            <person name="Chen C."/>
            <person name="Yanf M."/>
            <person name="Daum C."/>
            <person name="Ng V."/>
            <person name="Clum A."/>
            <person name="Steindorff A."/>
            <person name="Ohm R."/>
            <person name="Martin F."/>
            <person name="Silar P."/>
            <person name="Natvig D."/>
            <person name="Lalanne C."/>
            <person name="Gautier V."/>
            <person name="Ament-Velasquez S.L."/>
            <person name="Kruys A."/>
            <person name="Hutchinson M.I."/>
            <person name="Powell A.J."/>
            <person name="Barry K."/>
            <person name="Miller A.N."/>
            <person name="Grigoriev I.V."/>
            <person name="Debuchy R."/>
            <person name="Gladieux P."/>
            <person name="Thoren M.H."/>
            <person name="Johannesson H."/>
        </authorList>
    </citation>
    <scope>NUCLEOTIDE SEQUENCE</scope>
    <source>
        <strain evidence="2">SMH4607-1</strain>
    </source>
</reference>
<feature type="compositionally biased region" description="Polar residues" evidence="1">
    <location>
        <begin position="1"/>
        <end position="12"/>
    </location>
</feature>
<dbReference type="Proteomes" id="UP001172102">
    <property type="component" value="Unassembled WGS sequence"/>
</dbReference>
<name>A0AA40A9N3_9PEZI</name>
<feature type="region of interest" description="Disordered" evidence="1">
    <location>
        <begin position="1"/>
        <end position="50"/>
    </location>
</feature>
<feature type="compositionally biased region" description="Acidic residues" evidence="1">
    <location>
        <begin position="476"/>
        <end position="486"/>
    </location>
</feature>
<evidence type="ECO:0000313" key="3">
    <source>
        <dbReference type="Proteomes" id="UP001172102"/>
    </source>
</evidence>
<evidence type="ECO:0000256" key="1">
    <source>
        <dbReference type="SAM" id="MobiDB-lite"/>
    </source>
</evidence>
<proteinExistence type="predicted"/>
<feature type="region of interest" description="Disordered" evidence="1">
    <location>
        <begin position="476"/>
        <end position="508"/>
    </location>
</feature>
<dbReference type="EMBL" id="JAUKUA010000005">
    <property type="protein sequence ID" value="KAK0711840.1"/>
    <property type="molecule type" value="Genomic_DNA"/>
</dbReference>
<accession>A0AA40A9N3</accession>